<sequence>MCSRYSAGTLPAIAPPLKDKSSAVILWFAAPERIPQSSAITTIIGERIATIAQPIPVRSLSSLNAIAAALAIKTGFTIYYHHHRIEKWFSCSDLFSISMRILSAVFSMASFKILTSNPAVL</sequence>
<evidence type="ECO:0000313" key="1">
    <source>
        <dbReference type="EMBL" id="MPN55123.1"/>
    </source>
</evidence>
<reference evidence="1" key="1">
    <citation type="submission" date="2019-08" db="EMBL/GenBank/DDBJ databases">
        <authorList>
            <person name="Kucharzyk K."/>
            <person name="Murdoch R.W."/>
            <person name="Higgins S."/>
            <person name="Loffler F."/>
        </authorList>
    </citation>
    <scope>NUCLEOTIDE SEQUENCE</scope>
</reference>
<accession>A0A645J6L9</accession>
<dbReference type="AlphaFoldDB" id="A0A645J6L9"/>
<proteinExistence type="predicted"/>
<comment type="caution">
    <text evidence="1">The sequence shown here is derived from an EMBL/GenBank/DDBJ whole genome shotgun (WGS) entry which is preliminary data.</text>
</comment>
<name>A0A645J6L9_9ZZZZ</name>
<dbReference type="EMBL" id="VSSQ01124001">
    <property type="protein sequence ID" value="MPN55123.1"/>
    <property type="molecule type" value="Genomic_DNA"/>
</dbReference>
<organism evidence="1">
    <name type="scientific">bioreactor metagenome</name>
    <dbReference type="NCBI Taxonomy" id="1076179"/>
    <lineage>
        <taxon>unclassified sequences</taxon>
        <taxon>metagenomes</taxon>
        <taxon>ecological metagenomes</taxon>
    </lineage>
</organism>
<protein>
    <submittedName>
        <fullName evidence="1">Uncharacterized protein</fullName>
    </submittedName>
</protein>
<gene>
    <name evidence="1" type="ORF">SDC9_202802</name>
</gene>